<feature type="domain" description="UDP-N-acetylglucosamine 2-epimerase" evidence="2">
    <location>
        <begin position="22"/>
        <end position="353"/>
    </location>
</feature>
<name>Q1ISX2_KORVE</name>
<dbReference type="InterPro" id="IPR029767">
    <property type="entry name" value="WecB-like"/>
</dbReference>
<dbReference type="Proteomes" id="UP000002432">
    <property type="component" value="Chromosome"/>
</dbReference>
<proteinExistence type="inferred from homology"/>
<dbReference type="AlphaFoldDB" id="Q1ISX2"/>
<dbReference type="STRING" id="204669.Acid345_1025"/>
<dbReference type="CDD" id="cd03786">
    <property type="entry name" value="GTB_UDP-GlcNAc_2-Epimerase"/>
    <property type="match status" value="1"/>
</dbReference>
<dbReference type="SUPFAM" id="SSF53756">
    <property type="entry name" value="UDP-Glycosyltransferase/glycogen phosphorylase"/>
    <property type="match status" value="1"/>
</dbReference>
<dbReference type="EnsemblBacteria" id="ABF40028">
    <property type="protein sequence ID" value="ABF40028"/>
    <property type="gene ID" value="Acid345_1025"/>
</dbReference>
<dbReference type="PANTHER" id="PTHR43174">
    <property type="entry name" value="UDP-N-ACETYLGLUCOSAMINE 2-EPIMERASE"/>
    <property type="match status" value="1"/>
</dbReference>
<evidence type="ECO:0000259" key="2">
    <source>
        <dbReference type="Pfam" id="PF02350"/>
    </source>
</evidence>
<keyword evidence="1 3" id="KW-0413">Isomerase</keyword>
<dbReference type="Pfam" id="PF02350">
    <property type="entry name" value="Epimerase_2"/>
    <property type="match status" value="1"/>
</dbReference>
<organism evidence="3 4">
    <name type="scientific">Koribacter versatilis (strain Ellin345)</name>
    <dbReference type="NCBI Taxonomy" id="204669"/>
    <lineage>
        <taxon>Bacteria</taxon>
        <taxon>Pseudomonadati</taxon>
        <taxon>Acidobacteriota</taxon>
        <taxon>Terriglobia</taxon>
        <taxon>Terriglobales</taxon>
        <taxon>Candidatus Korobacteraceae</taxon>
        <taxon>Candidatus Korobacter</taxon>
    </lineage>
</organism>
<dbReference type="EMBL" id="CP000360">
    <property type="protein sequence ID" value="ABF40028.1"/>
    <property type="molecule type" value="Genomic_DNA"/>
</dbReference>
<comment type="similarity">
    <text evidence="1">Belongs to the UDP-N-acetylglucosamine 2-epimerase family.</text>
</comment>
<reference evidence="3 4" key="1">
    <citation type="journal article" date="2009" name="Appl. Environ. Microbiol.">
        <title>Three genomes from the phylum Acidobacteria provide insight into the lifestyles of these microorganisms in soils.</title>
        <authorList>
            <person name="Ward N.L."/>
            <person name="Challacombe J.F."/>
            <person name="Janssen P.H."/>
            <person name="Henrissat B."/>
            <person name="Coutinho P.M."/>
            <person name="Wu M."/>
            <person name="Xie G."/>
            <person name="Haft D.H."/>
            <person name="Sait M."/>
            <person name="Badger J."/>
            <person name="Barabote R.D."/>
            <person name="Bradley B."/>
            <person name="Brettin T.S."/>
            <person name="Brinkac L.M."/>
            <person name="Bruce D."/>
            <person name="Creasy T."/>
            <person name="Daugherty S.C."/>
            <person name="Davidsen T.M."/>
            <person name="DeBoy R.T."/>
            <person name="Detter J.C."/>
            <person name="Dodson R.J."/>
            <person name="Durkin A.S."/>
            <person name="Ganapathy A."/>
            <person name="Gwinn-Giglio M."/>
            <person name="Han C.S."/>
            <person name="Khouri H."/>
            <person name="Kiss H."/>
            <person name="Kothari S.P."/>
            <person name="Madupu R."/>
            <person name="Nelson K.E."/>
            <person name="Nelson W.C."/>
            <person name="Paulsen I."/>
            <person name="Penn K."/>
            <person name="Ren Q."/>
            <person name="Rosovitz M.J."/>
            <person name="Selengut J.D."/>
            <person name="Shrivastava S."/>
            <person name="Sullivan S.A."/>
            <person name="Tapia R."/>
            <person name="Thompson L.S."/>
            <person name="Watkins K.L."/>
            <person name="Yang Q."/>
            <person name="Yu C."/>
            <person name="Zafar N."/>
            <person name="Zhou L."/>
            <person name="Kuske C.R."/>
        </authorList>
    </citation>
    <scope>NUCLEOTIDE SEQUENCE [LARGE SCALE GENOMIC DNA]</scope>
    <source>
        <strain evidence="3 4">Ellin345</strain>
    </source>
</reference>
<dbReference type="PANTHER" id="PTHR43174:SF1">
    <property type="entry name" value="UDP-N-ACETYLGLUCOSAMINE 2-EPIMERASE"/>
    <property type="match status" value="1"/>
</dbReference>
<dbReference type="RefSeq" id="WP_011521830.1">
    <property type="nucleotide sequence ID" value="NC_008009.1"/>
</dbReference>
<dbReference type="EC" id="5.1.3.14" evidence="3"/>
<dbReference type="GO" id="GO:0008761">
    <property type="term" value="F:UDP-N-acetylglucosamine 2-epimerase activity"/>
    <property type="evidence" value="ECO:0007669"/>
    <property type="project" value="UniProtKB-EC"/>
</dbReference>
<dbReference type="eggNOG" id="COG0381">
    <property type="taxonomic scope" value="Bacteria"/>
</dbReference>
<dbReference type="InterPro" id="IPR003331">
    <property type="entry name" value="UDP_GlcNAc_Epimerase_2_dom"/>
</dbReference>
<protein>
    <submittedName>
        <fullName evidence="3">UDP-N-acetylglucosamine 2-epimerase</fullName>
        <ecNumber evidence="3">5.1.3.14</ecNumber>
    </submittedName>
</protein>
<dbReference type="Gene3D" id="3.40.50.2000">
    <property type="entry name" value="Glycogen Phosphorylase B"/>
    <property type="match status" value="2"/>
</dbReference>
<evidence type="ECO:0000313" key="3">
    <source>
        <dbReference type="EMBL" id="ABF40028.1"/>
    </source>
</evidence>
<accession>Q1ISX2</accession>
<keyword evidence="4" id="KW-1185">Reference proteome</keyword>
<evidence type="ECO:0000313" key="4">
    <source>
        <dbReference type="Proteomes" id="UP000002432"/>
    </source>
</evidence>
<gene>
    <name evidence="3" type="ordered locus">Acid345_1025</name>
</gene>
<dbReference type="KEGG" id="aba:Acid345_1025"/>
<evidence type="ECO:0000256" key="1">
    <source>
        <dbReference type="RuleBase" id="RU003513"/>
    </source>
</evidence>
<sequence length="380" mass="41980">MHFLHVVGARPNFMKAAPLIRALEQRGSRQTLVHSGQHYDRNMSTVFFDQLGIRKPDVNLQVGSGSHAQQTAAIMSRVEPVLLNQRPDAVIVYGDINSTVAVALVCAKLGIKLIHVEAGLRSFDRSMPEEINRLVTDQLADVLFTPSLDGDENLHREGIPDNKVHFVGNIMIDTLVRLLPLAELRFADLAAKFNLIKFGLVTLHRPSNVDDISHLAPLLFALDRIAEDLPLLFPVHPRTLQHMQEFSINLHHLQILEPLPYIDFLSLQQRAALVITDSGGIQEETTYLGIPCLTVRENTERPVTVTLGTNLLVGSDFHRMESEARKVIAGNKKCGSIPPLWDGHTSDRIASILINCGSFPGDPNDVKNSHSLLVDASVSA</sequence>
<dbReference type="NCBIfam" id="TIGR00236">
    <property type="entry name" value="wecB"/>
    <property type="match status" value="1"/>
</dbReference>
<dbReference type="HOGENOM" id="CLU_041674_0_1_0"/>